<organism evidence="4 5">
    <name type="scientific">Microscilla marina ATCC 23134</name>
    <dbReference type="NCBI Taxonomy" id="313606"/>
    <lineage>
        <taxon>Bacteria</taxon>
        <taxon>Pseudomonadati</taxon>
        <taxon>Bacteroidota</taxon>
        <taxon>Cytophagia</taxon>
        <taxon>Cytophagales</taxon>
        <taxon>Microscillaceae</taxon>
        <taxon>Microscilla</taxon>
    </lineage>
</organism>
<dbReference type="GO" id="GO:0051607">
    <property type="term" value="P:defense response to virus"/>
    <property type="evidence" value="ECO:0007669"/>
    <property type="project" value="UniProtKB-KW"/>
</dbReference>
<sequence>MRKGTIIIKKKGGASIKPEDGKELSVPKEFMFDAYKPTSGKRRLACEFEGNPITKILIEGQEVPKSQEVVAQKANAKKQALQREAEAAKQEEAARAKKRAQKMGTWREDSFNAHESRLPADTKALLNDIDNFHLKLNKAARFIQKRGDVITDKDKFVFFRNDDAHKFTIQPNFGNFNFAQNCQKHLALAKGLCAEAKPYPMGVDGRLVVGLGQASVYETSITLHHVYGIPYIPASSIKGVVRNWVIRTLCLQTTNNKESHDAKTDNVGEKLALKDKQFCDVFGCGDESFYKEARQGQITFFDAFPCAEPTLEVDIMNPHYSDYYGDDTPPADYLNPTPIPFLTVGRQAAGAQPTPLKFQFVLGIRQNSAANQELLAQAATWLKQALAQQGIGAKTAVGYGYME</sequence>
<dbReference type="AlphaFoldDB" id="A1ZP50"/>
<dbReference type="NCBIfam" id="TIGR01898">
    <property type="entry name" value="cas_TM1791_cmr6"/>
    <property type="match status" value="1"/>
</dbReference>
<dbReference type="OrthoDB" id="9813956at2"/>
<evidence type="ECO:0000256" key="1">
    <source>
        <dbReference type="ARBA" id="ARBA00023118"/>
    </source>
</evidence>
<keyword evidence="1" id="KW-0051">Antiviral defense</keyword>
<evidence type="ECO:0000313" key="5">
    <source>
        <dbReference type="Proteomes" id="UP000004095"/>
    </source>
</evidence>
<feature type="coiled-coil region" evidence="2">
    <location>
        <begin position="71"/>
        <end position="101"/>
    </location>
</feature>
<dbReference type="PANTHER" id="PTHR39965">
    <property type="entry name" value="CRISPR SYSTEM CMR SUBUNIT CMR6"/>
    <property type="match status" value="1"/>
</dbReference>
<dbReference type="EMBL" id="AAWS01000020">
    <property type="protein sequence ID" value="EAY27842.1"/>
    <property type="molecule type" value="Genomic_DNA"/>
</dbReference>
<dbReference type="Pfam" id="PF03787">
    <property type="entry name" value="RAMPs"/>
    <property type="match status" value="1"/>
</dbReference>
<dbReference type="Proteomes" id="UP000004095">
    <property type="component" value="Unassembled WGS sequence"/>
</dbReference>
<dbReference type="InterPro" id="IPR005537">
    <property type="entry name" value="RAMP_III_fam"/>
</dbReference>
<protein>
    <submittedName>
        <fullName evidence="4">Crispr-associated ramp protein, Cmr6 family, putative</fullName>
    </submittedName>
</protein>
<evidence type="ECO:0000256" key="2">
    <source>
        <dbReference type="SAM" id="Coils"/>
    </source>
</evidence>
<dbReference type="eggNOG" id="COG1604">
    <property type="taxonomic scope" value="Bacteria"/>
</dbReference>
<keyword evidence="2" id="KW-0175">Coiled coil</keyword>
<dbReference type="RefSeq" id="WP_002698839.1">
    <property type="nucleotide sequence ID" value="NZ_AAWS01000020.1"/>
</dbReference>
<dbReference type="PANTHER" id="PTHR39965:SF1">
    <property type="entry name" value="CRISPR SYSTEM CMR SUBUNIT CMR6"/>
    <property type="match status" value="1"/>
</dbReference>
<proteinExistence type="predicted"/>
<reference evidence="4 5" key="1">
    <citation type="submission" date="2007-01" db="EMBL/GenBank/DDBJ databases">
        <authorList>
            <person name="Haygood M."/>
            <person name="Podell S."/>
            <person name="Anderson C."/>
            <person name="Hopkinson B."/>
            <person name="Roe K."/>
            <person name="Barbeau K."/>
            <person name="Gaasterland T."/>
            <person name="Ferriera S."/>
            <person name="Johnson J."/>
            <person name="Kravitz S."/>
            <person name="Beeson K."/>
            <person name="Sutton G."/>
            <person name="Rogers Y.-H."/>
            <person name="Friedman R."/>
            <person name="Frazier M."/>
            <person name="Venter J.C."/>
        </authorList>
    </citation>
    <scope>NUCLEOTIDE SEQUENCE [LARGE SCALE GENOMIC DNA]</scope>
    <source>
        <strain evidence="4 5">ATCC 23134</strain>
    </source>
</reference>
<feature type="domain" description="CRISPR type III-associated protein" evidence="3">
    <location>
        <begin position="207"/>
        <end position="403"/>
    </location>
</feature>
<dbReference type="InterPro" id="IPR010172">
    <property type="entry name" value="CRISPR-assoc_prot_TM1791"/>
</dbReference>
<keyword evidence="5" id="KW-1185">Reference proteome</keyword>
<gene>
    <name evidence="4" type="ORF">M23134_00283</name>
</gene>
<comment type="caution">
    <text evidence="4">The sequence shown here is derived from an EMBL/GenBank/DDBJ whole genome shotgun (WGS) entry which is preliminary data.</text>
</comment>
<evidence type="ECO:0000313" key="4">
    <source>
        <dbReference type="EMBL" id="EAY27842.1"/>
    </source>
</evidence>
<evidence type="ECO:0000259" key="3">
    <source>
        <dbReference type="Pfam" id="PF03787"/>
    </source>
</evidence>
<name>A1ZP50_MICM2</name>
<accession>A1ZP50</accession>